<evidence type="ECO:0000256" key="1">
    <source>
        <dbReference type="SAM" id="MobiDB-lite"/>
    </source>
</evidence>
<organism evidence="2 3">
    <name type="scientific">Portunus trituberculatus</name>
    <name type="common">Swimming crab</name>
    <name type="synonym">Neptunus trituberculatus</name>
    <dbReference type="NCBI Taxonomy" id="210409"/>
    <lineage>
        <taxon>Eukaryota</taxon>
        <taxon>Metazoa</taxon>
        <taxon>Ecdysozoa</taxon>
        <taxon>Arthropoda</taxon>
        <taxon>Crustacea</taxon>
        <taxon>Multicrustacea</taxon>
        <taxon>Malacostraca</taxon>
        <taxon>Eumalacostraca</taxon>
        <taxon>Eucarida</taxon>
        <taxon>Decapoda</taxon>
        <taxon>Pleocyemata</taxon>
        <taxon>Brachyura</taxon>
        <taxon>Eubrachyura</taxon>
        <taxon>Portunoidea</taxon>
        <taxon>Portunidae</taxon>
        <taxon>Portuninae</taxon>
        <taxon>Portunus</taxon>
    </lineage>
</organism>
<evidence type="ECO:0000313" key="3">
    <source>
        <dbReference type="Proteomes" id="UP000324222"/>
    </source>
</evidence>
<dbReference type="Proteomes" id="UP000324222">
    <property type="component" value="Unassembled WGS sequence"/>
</dbReference>
<protein>
    <submittedName>
        <fullName evidence="2">Uncharacterized protein</fullName>
    </submittedName>
</protein>
<proteinExistence type="predicted"/>
<keyword evidence="3" id="KW-1185">Reference proteome</keyword>
<accession>A0A5B7DK51</accession>
<name>A0A5B7DK51_PORTR</name>
<reference evidence="2 3" key="1">
    <citation type="submission" date="2019-05" db="EMBL/GenBank/DDBJ databases">
        <title>Another draft genome of Portunus trituberculatus and its Hox gene families provides insights of decapod evolution.</title>
        <authorList>
            <person name="Jeong J.-H."/>
            <person name="Song I."/>
            <person name="Kim S."/>
            <person name="Choi T."/>
            <person name="Kim D."/>
            <person name="Ryu S."/>
            <person name="Kim W."/>
        </authorList>
    </citation>
    <scope>NUCLEOTIDE SEQUENCE [LARGE SCALE GENOMIC DNA]</scope>
    <source>
        <tissue evidence="2">Muscle</tissue>
    </source>
</reference>
<sequence length="106" mass="11303">MLKSPVLTSREMMRAVRASHSSDSATKSPNEDIRSAPLALAGTPTAAPAGDTCLKEAAAGRLRAALSSLTSCQAFRASHRLMKPGEPFTTERNHINIVLVMVWSVV</sequence>
<dbReference type="AlphaFoldDB" id="A0A5B7DK51"/>
<comment type="caution">
    <text evidence="2">The sequence shown here is derived from an EMBL/GenBank/DDBJ whole genome shotgun (WGS) entry which is preliminary data.</text>
</comment>
<dbReference type="EMBL" id="VSRR010000987">
    <property type="protein sequence ID" value="MPC21525.1"/>
    <property type="molecule type" value="Genomic_DNA"/>
</dbReference>
<feature type="region of interest" description="Disordered" evidence="1">
    <location>
        <begin position="1"/>
        <end position="35"/>
    </location>
</feature>
<evidence type="ECO:0000313" key="2">
    <source>
        <dbReference type="EMBL" id="MPC21525.1"/>
    </source>
</evidence>
<gene>
    <name evidence="2" type="ORF">E2C01_014512</name>
</gene>
<feature type="compositionally biased region" description="Polar residues" evidence="1">
    <location>
        <begin position="19"/>
        <end position="28"/>
    </location>
</feature>